<evidence type="ECO:0000256" key="11">
    <source>
        <dbReference type="ARBA" id="ARBA00023140"/>
    </source>
</evidence>
<dbReference type="AlphaFoldDB" id="A0A7J3VTW5"/>
<proteinExistence type="inferred from homology"/>
<dbReference type="InterPro" id="IPR013328">
    <property type="entry name" value="6PGD_dom2"/>
</dbReference>
<dbReference type="Pfam" id="PF00725">
    <property type="entry name" value="3HCDH"/>
    <property type="match status" value="2"/>
</dbReference>
<evidence type="ECO:0000259" key="15">
    <source>
        <dbReference type="Pfam" id="PF00725"/>
    </source>
</evidence>
<gene>
    <name evidence="17" type="ORF">ENM31_03650</name>
</gene>
<sequence length="648" mass="70606">MGHGVAEVAALAGYEVTMVDVSEELLRKGVEKIKWSLEKFVEKKRLSREQAEQALSRIKTSLELERAAADADLVIEAVPEKLSLKREIFSRLGKAAPSTAVLATNTSTLPITEIASAASRPERVVGMHFFNPPPLMPLLEVIKGDRTSDETLSKAIEVGRRMGKTVVVCRKDVPGFIVNRILIPLIENACWMVARGEASVVEIDSAVKYRAGLPMGVFELTDYVGLDVAYLAGASILERTPNPPQPCPLIKQLYEKGSLGQKSGKGFYEYGGGLYERPNIPREAGERVDLVRVLAPSINAASWLVSNGVASLEDVETAVKLGLGWPKGALEYGDELGLDKVVEALKELARVHGSFYEPDKLLLQHVSNGRLGKKTGAGFHTYSTGETTAYTEVLYDRRPPVAWIILNRPHRLNTITPTMIRELTDALLKAWKDGEVRVVVVRGAGDRAFSAGADVSAFTAVKTKADAEEFLREFQEVMNIIEAMPKPVVAAIDGYALGGGLELAQACDIRVATTRSELGQPEINLGLIPGAGGTQRLPRLVGVAKALELELLGDRIPAEEAHRIGLVNRVYPAESFDEELRKLAERLASQPPLAVAAVKQAVLLARETPLSRGLAVERKLFADLIFTKDFMEGISAFFSKRKPEFKGE</sequence>
<feature type="domain" description="3-hydroxyacyl-CoA dehydrogenase NAD binding" evidence="16">
    <location>
        <begin position="1"/>
        <end position="172"/>
    </location>
</feature>
<keyword evidence="10" id="KW-0443">Lipid metabolism</keyword>
<evidence type="ECO:0000256" key="3">
    <source>
        <dbReference type="ARBA" id="ARBA00005254"/>
    </source>
</evidence>
<keyword evidence="11" id="KW-0576">Peroxisome</keyword>
<evidence type="ECO:0000256" key="2">
    <source>
        <dbReference type="ARBA" id="ARBA00005005"/>
    </source>
</evidence>
<evidence type="ECO:0000256" key="4">
    <source>
        <dbReference type="ARBA" id="ARBA00008750"/>
    </source>
</evidence>
<evidence type="ECO:0000256" key="12">
    <source>
        <dbReference type="ARBA" id="ARBA00023235"/>
    </source>
</evidence>
<comment type="pathway">
    <text evidence="2">Lipid metabolism; fatty acid beta-oxidation.</text>
</comment>
<evidence type="ECO:0000256" key="10">
    <source>
        <dbReference type="ARBA" id="ARBA00023098"/>
    </source>
</evidence>
<evidence type="ECO:0000256" key="7">
    <source>
        <dbReference type="ARBA" id="ARBA00022832"/>
    </source>
</evidence>
<protein>
    <submittedName>
        <fullName evidence="17">3-hydroxyacyl-CoA dehydrogenase/enoyl-CoA hydratase family protein</fullName>
    </submittedName>
</protein>
<dbReference type="FunFam" id="3.90.226.10:FF:000009">
    <property type="entry name" value="Carnitinyl-CoA dehydratase"/>
    <property type="match status" value="1"/>
</dbReference>
<comment type="subunit">
    <text evidence="6">Monomer.</text>
</comment>
<dbReference type="PANTHER" id="PTHR23309">
    <property type="entry name" value="3-HYDROXYACYL-COA DEHYROGENASE"/>
    <property type="match status" value="1"/>
</dbReference>
<accession>A0A7J3VTW5</accession>
<dbReference type="InterPro" id="IPR008927">
    <property type="entry name" value="6-PGluconate_DH-like_C_sf"/>
</dbReference>
<evidence type="ECO:0000256" key="8">
    <source>
        <dbReference type="ARBA" id="ARBA00023002"/>
    </source>
</evidence>
<evidence type="ECO:0000259" key="16">
    <source>
        <dbReference type="Pfam" id="PF02737"/>
    </source>
</evidence>
<dbReference type="PANTHER" id="PTHR23309:SF49">
    <property type="entry name" value="PEROXISOMAL BIFUNCTIONAL ENZYME"/>
    <property type="match status" value="1"/>
</dbReference>
<keyword evidence="13" id="KW-0456">Lyase</keyword>
<dbReference type="Pfam" id="PF02737">
    <property type="entry name" value="3HCDH_N"/>
    <property type="match status" value="1"/>
</dbReference>
<dbReference type="FunFam" id="3.40.50.720:FF:000009">
    <property type="entry name" value="Fatty oxidation complex, alpha subunit"/>
    <property type="match status" value="1"/>
</dbReference>
<dbReference type="Pfam" id="PF00378">
    <property type="entry name" value="ECH_1"/>
    <property type="match status" value="1"/>
</dbReference>
<organism evidence="17">
    <name type="scientific">Caldiarchaeum subterraneum</name>
    <dbReference type="NCBI Taxonomy" id="311458"/>
    <lineage>
        <taxon>Archaea</taxon>
        <taxon>Nitrososphaerota</taxon>
        <taxon>Candidatus Caldarchaeales</taxon>
        <taxon>Candidatus Caldarchaeaceae</taxon>
        <taxon>Candidatus Caldarchaeum</taxon>
    </lineage>
</organism>
<dbReference type="CDD" id="cd06558">
    <property type="entry name" value="crotonase-like"/>
    <property type="match status" value="1"/>
</dbReference>
<evidence type="ECO:0000313" key="17">
    <source>
        <dbReference type="EMBL" id="HHM44376.1"/>
    </source>
</evidence>
<dbReference type="GO" id="GO:0070403">
    <property type="term" value="F:NAD+ binding"/>
    <property type="evidence" value="ECO:0007669"/>
    <property type="project" value="InterPro"/>
</dbReference>
<keyword evidence="14" id="KW-0511">Multifunctional enzyme</keyword>
<feature type="domain" description="3-hydroxyacyl-CoA dehydrogenase C-terminal" evidence="15">
    <location>
        <begin position="292"/>
        <end position="382"/>
    </location>
</feature>
<dbReference type="GO" id="GO:0004300">
    <property type="term" value="F:enoyl-CoA hydratase activity"/>
    <property type="evidence" value="ECO:0007669"/>
    <property type="project" value="UniProtKB-ARBA"/>
</dbReference>
<dbReference type="PROSITE" id="PS00067">
    <property type="entry name" value="3HCDH"/>
    <property type="match status" value="1"/>
</dbReference>
<comment type="similarity">
    <text evidence="5">Belongs to the 3-hydroxyacyl-CoA dehydrogenase family.</text>
</comment>
<dbReference type="Gene3D" id="3.40.50.720">
    <property type="entry name" value="NAD(P)-binding Rossmann-like Domain"/>
    <property type="match status" value="1"/>
</dbReference>
<feature type="domain" description="3-hydroxyacyl-CoA dehydrogenase C-terminal" evidence="15">
    <location>
        <begin position="175"/>
        <end position="270"/>
    </location>
</feature>
<dbReference type="FunFam" id="1.10.12.10:FF:000001">
    <property type="entry name" value="Probable enoyl-CoA hydratase, mitochondrial"/>
    <property type="match status" value="1"/>
</dbReference>
<keyword evidence="8" id="KW-0560">Oxidoreductase</keyword>
<keyword evidence="12" id="KW-0413">Isomerase</keyword>
<comment type="similarity">
    <text evidence="4">In the N-terminal section; belongs to the enoyl-CoA hydratase/isomerase family.</text>
</comment>
<evidence type="ECO:0000256" key="5">
    <source>
        <dbReference type="ARBA" id="ARBA00009463"/>
    </source>
</evidence>
<comment type="caution">
    <text evidence="17">The sequence shown here is derived from an EMBL/GenBank/DDBJ whole genome shotgun (WGS) entry which is preliminary data.</text>
</comment>
<keyword evidence="7" id="KW-0276">Fatty acid metabolism</keyword>
<dbReference type="UniPathway" id="UPA00659"/>
<reference evidence="17" key="1">
    <citation type="journal article" date="2020" name="mSystems">
        <title>Genome- and Community-Level Interaction Insights into Carbon Utilization and Element Cycling Functions of Hydrothermarchaeota in Hydrothermal Sediment.</title>
        <authorList>
            <person name="Zhou Z."/>
            <person name="Liu Y."/>
            <person name="Xu W."/>
            <person name="Pan J."/>
            <person name="Luo Z.H."/>
            <person name="Li M."/>
        </authorList>
    </citation>
    <scope>NUCLEOTIDE SEQUENCE [LARGE SCALE GENOMIC DNA]</scope>
    <source>
        <strain evidence="17">SpSt-1074</strain>
    </source>
</reference>
<dbReference type="Gene3D" id="3.90.226.10">
    <property type="entry name" value="2-enoyl-CoA Hydratase, Chain A, domain 1"/>
    <property type="match status" value="1"/>
</dbReference>
<dbReference type="InterPro" id="IPR006176">
    <property type="entry name" value="3-OHacyl-CoA_DH_NAD-bd"/>
</dbReference>
<dbReference type="SUPFAM" id="SSF51735">
    <property type="entry name" value="NAD(P)-binding Rossmann-fold domains"/>
    <property type="match status" value="1"/>
</dbReference>
<dbReference type="InterPro" id="IPR029045">
    <property type="entry name" value="ClpP/crotonase-like_dom_sf"/>
</dbReference>
<evidence type="ECO:0000256" key="13">
    <source>
        <dbReference type="ARBA" id="ARBA00023239"/>
    </source>
</evidence>
<dbReference type="InterPro" id="IPR036291">
    <property type="entry name" value="NAD(P)-bd_dom_sf"/>
</dbReference>
<evidence type="ECO:0000256" key="6">
    <source>
        <dbReference type="ARBA" id="ARBA00011245"/>
    </source>
</evidence>
<name>A0A7J3VTW5_CALS0</name>
<comment type="subcellular location">
    <subcellularLocation>
        <location evidence="1">Peroxisome</location>
    </subcellularLocation>
</comment>
<dbReference type="GO" id="GO:0016853">
    <property type="term" value="F:isomerase activity"/>
    <property type="evidence" value="ECO:0007669"/>
    <property type="project" value="UniProtKB-KW"/>
</dbReference>
<dbReference type="EMBL" id="DRXH01000124">
    <property type="protein sequence ID" value="HHM44376.1"/>
    <property type="molecule type" value="Genomic_DNA"/>
</dbReference>
<comment type="similarity">
    <text evidence="3">Belongs to the enoyl-CoA hydratase/isomerase family.</text>
</comment>
<dbReference type="InterPro" id="IPR006180">
    <property type="entry name" value="3-OHacyl-CoA_DH_CS"/>
</dbReference>
<dbReference type="GO" id="GO:0006635">
    <property type="term" value="P:fatty acid beta-oxidation"/>
    <property type="evidence" value="ECO:0007669"/>
    <property type="project" value="UniProtKB-UniPathway"/>
</dbReference>
<evidence type="ECO:0000256" key="1">
    <source>
        <dbReference type="ARBA" id="ARBA00004275"/>
    </source>
</evidence>
<dbReference type="GO" id="GO:0003857">
    <property type="term" value="F:(3S)-3-hydroxyacyl-CoA dehydrogenase (NAD+) activity"/>
    <property type="evidence" value="ECO:0007669"/>
    <property type="project" value="TreeGrafter"/>
</dbReference>
<keyword evidence="9" id="KW-0520">NAD</keyword>
<evidence type="ECO:0000256" key="9">
    <source>
        <dbReference type="ARBA" id="ARBA00023027"/>
    </source>
</evidence>
<evidence type="ECO:0000256" key="14">
    <source>
        <dbReference type="ARBA" id="ARBA00023268"/>
    </source>
</evidence>
<dbReference type="SUPFAM" id="SSF52096">
    <property type="entry name" value="ClpP/crotonase"/>
    <property type="match status" value="1"/>
</dbReference>
<dbReference type="Gene3D" id="1.10.1040.10">
    <property type="entry name" value="N-(1-d-carboxylethyl)-l-norvaline Dehydrogenase, domain 2"/>
    <property type="match status" value="2"/>
</dbReference>
<dbReference type="InterPro" id="IPR001753">
    <property type="entry name" value="Enoyl-CoA_hydra/iso"/>
</dbReference>
<dbReference type="InterPro" id="IPR006108">
    <property type="entry name" value="3HC_DH_C"/>
</dbReference>
<dbReference type="SUPFAM" id="SSF48179">
    <property type="entry name" value="6-phosphogluconate dehydrogenase C-terminal domain-like"/>
    <property type="match status" value="2"/>
</dbReference>